<dbReference type="SUPFAM" id="SSF109854">
    <property type="entry name" value="DinB/YfiT-like putative metalloenzymes"/>
    <property type="match status" value="1"/>
</dbReference>
<evidence type="ECO:0000313" key="2">
    <source>
        <dbReference type="Proteomes" id="UP000636960"/>
    </source>
</evidence>
<comment type="caution">
    <text evidence="1">The sequence shown here is derived from an EMBL/GenBank/DDBJ whole genome shotgun (WGS) entry which is preliminary data.</text>
</comment>
<dbReference type="Proteomes" id="UP000636960">
    <property type="component" value="Unassembled WGS sequence"/>
</dbReference>
<dbReference type="InterPro" id="IPR007061">
    <property type="entry name" value="MST-like"/>
</dbReference>
<dbReference type="EMBL" id="BOMV01000011">
    <property type="protein sequence ID" value="GIE94203.1"/>
    <property type="molecule type" value="Genomic_DNA"/>
</dbReference>
<gene>
    <name evidence="1" type="ORF">Ari01nite_16680</name>
</gene>
<keyword evidence="2" id="KW-1185">Reference proteome</keyword>
<dbReference type="AlphaFoldDB" id="A0A919JW27"/>
<proteinExistence type="predicted"/>
<protein>
    <submittedName>
        <fullName evidence="1">Mini-circle protein</fullName>
    </submittedName>
</protein>
<reference evidence="1" key="1">
    <citation type="submission" date="2021-01" db="EMBL/GenBank/DDBJ databases">
        <title>Whole genome shotgun sequence of Actinoplanes rishiriensis NBRC 108556.</title>
        <authorList>
            <person name="Komaki H."/>
            <person name="Tamura T."/>
        </authorList>
    </citation>
    <scope>NUCLEOTIDE SEQUENCE</scope>
    <source>
        <strain evidence="1">NBRC 108556</strain>
    </source>
</reference>
<dbReference type="Pfam" id="PF04978">
    <property type="entry name" value="MST"/>
    <property type="match status" value="1"/>
</dbReference>
<sequence length="156" mass="17379">MPRNDDGELDTALAFLTFAREAVLRKTEGLDDEQIRRALVGTGTTLLGLVQHLTVGERYWFGFHVAGIEAADSWDFGMDVPPDRPAAAVLDDYRTAIHESDRMIREAGSPDTKVLRPVDGRWLSVRWVLAHMTTETARHAGHADILREQIDGTTGR</sequence>
<dbReference type="Gene3D" id="1.20.120.450">
    <property type="entry name" value="dinb family like domain"/>
    <property type="match status" value="1"/>
</dbReference>
<name>A0A919JW27_9ACTN</name>
<dbReference type="InterPro" id="IPR034660">
    <property type="entry name" value="DinB/YfiT-like"/>
</dbReference>
<evidence type="ECO:0000313" key="1">
    <source>
        <dbReference type="EMBL" id="GIE94203.1"/>
    </source>
</evidence>
<organism evidence="1 2">
    <name type="scientific">Paractinoplanes rishiriensis</name>
    <dbReference type="NCBI Taxonomy" id="1050105"/>
    <lineage>
        <taxon>Bacteria</taxon>
        <taxon>Bacillati</taxon>
        <taxon>Actinomycetota</taxon>
        <taxon>Actinomycetes</taxon>
        <taxon>Micromonosporales</taxon>
        <taxon>Micromonosporaceae</taxon>
        <taxon>Paractinoplanes</taxon>
    </lineage>
</organism>
<accession>A0A919JW27</accession>